<feature type="binding site" evidence="14">
    <location>
        <position position="238"/>
    </location>
    <ligand>
        <name>ATP</name>
        <dbReference type="ChEBI" id="CHEBI:30616"/>
    </ligand>
</feature>
<keyword evidence="10 13" id="KW-0067">ATP-binding</keyword>
<dbReference type="GO" id="GO:0006450">
    <property type="term" value="P:regulation of translational fidelity"/>
    <property type="evidence" value="ECO:0007669"/>
    <property type="project" value="TreeGrafter"/>
</dbReference>
<dbReference type="GO" id="GO:0000049">
    <property type="term" value="F:tRNA binding"/>
    <property type="evidence" value="ECO:0007669"/>
    <property type="project" value="TreeGrafter"/>
</dbReference>
<dbReference type="NCBIfam" id="TIGR00057">
    <property type="entry name" value="L-threonylcarbamoyladenylate synthase"/>
    <property type="match status" value="1"/>
</dbReference>
<evidence type="ECO:0000256" key="6">
    <source>
        <dbReference type="ARBA" id="ARBA00022679"/>
    </source>
</evidence>
<dbReference type="Pfam" id="PF03481">
    <property type="entry name" value="Sua5_C"/>
    <property type="match status" value="1"/>
</dbReference>
<proteinExistence type="inferred from homology"/>
<comment type="subcellular location">
    <subcellularLocation>
        <location evidence="1 13">Cytoplasm</location>
    </subcellularLocation>
</comment>
<dbReference type="PANTHER" id="PTHR17490:SF16">
    <property type="entry name" value="THREONYLCARBAMOYL-AMP SYNTHASE"/>
    <property type="match status" value="1"/>
</dbReference>
<keyword evidence="6 13" id="KW-0808">Transferase</keyword>
<feature type="binding site" evidence="14">
    <location>
        <position position="144"/>
    </location>
    <ligand>
        <name>ATP</name>
        <dbReference type="ChEBI" id="CHEBI:30616"/>
    </ligand>
</feature>
<dbReference type="FunFam" id="3.90.870.10:FF:000008">
    <property type="entry name" value="Threonylcarbamoyl-AMP synthase"/>
    <property type="match status" value="1"/>
</dbReference>
<dbReference type="GO" id="GO:0008033">
    <property type="term" value="P:tRNA processing"/>
    <property type="evidence" value="ECO:0007669"/>
    <property type="project" value="UniProtKB-KW"/>
</dbReference>
<dbReference type="PIRSF" id="PIRSF004930">
    <property type="entry name" value="Tln_factor_SUA5"/>
    <property type="match status" value="1"/>
</dbReference>
<dbReference type="Gene3D" id="3.40.50.11030">
    <property type="entry name" value="Threonylcarbamoyl-AMP synthase, C-terminal domain"/>
    <property type="match status" value="1"/>
</dbReference>
<keyword evidence="5 13" id="KW-0963">Cytoplasm</keyword>
<sequence length="346" mass="37315">MKTSCISVRNSVDNSEIYSQAVDLLNEGEVVAFPTETVYGLGAVATDDEAVKKIFAAKGRPSDNPLIVHIGSIEEVSYYIEEVPETAKLCMEKFWPGPLTIVMKAKKGILAPSVTAGLSTVGLRMPDHPVALNLLKELKKPVAAPSANKSGKPSPTKANHVEEDLQGRIPLILDGGTTGIGLESTVLDVTVTPPAILRPGGVTREMLENVIGEVLQPSLSELNQKETPKAPGMKYTHYAPNAPVFLIQQDRETVKKAIRQLQLDGEIVALIAPSKFEDLKANFFFSLGSNLIMEEIGAKLYDDLRACDKTNATIILATATSTDGVGAAIMNRLEKAAGQKWFQIHE</sequence>
<dbReference type="eggNOG" id="COG0009">
    <property type="taxonomic scope" value="Bacteria"/>
</dbReference>
<evidence type="ECO:0000256" key="5">
    <source>
        <dbReference type="ARBA" id="ARBA00022490"/>
    </source>
</evidence>
<evidence type="ECO:0000256" key="9">
    <source>
        <dbReference type="ARBA" id="ARBA00022741"/>
    </source>
</evidence>
<evidence type="ECO:0000313" key="16">
    <source>
        <dbReference type="EMBL" id="KGR80172.1"/>
    </source>
</evidence>
<protein>
    <recommendedName>
        <fullName evidence="4 13">Threonylcarbamoyl-AMP synthase</fullName>
        <shortName evidence="13">TC-AMP synthase</shortName>
        <ecNumber evidence="3 13">2.7.7.87</ecNumber>
    </recommendedName>
    <alternativeName>
        <fullName evidence="11 13">L-threonylcarbamoyladenylate synthase</fullName>
    </alternativeName>
</protein>
<evidence type="ECO:0000256" key="8">
    <source>
        <dbReference type="ARBA" id="ARBA00022695"/>
    </source>
</evidence>
<dbReference type="InterPro" id="IPR017945">
    <property type="entry name" value="DHBP_synth_RibB-like_a/b_dom"/>
</dbReference>
<evidence type="ECO:0000256" key="12">
    <source>
        <dbReference type="ARBA" id="ARBA00048366"/>
    </source>
</evidence>
<evidence type="ECO:0000256" key="2">
    <source>
        <dbReference type="ARBA" id="ARBA00007663"/>
    </source>
</evidence>
<feature type="binding site" evidence="14">
    <location>
        <position position="146"/>
    </location>
    <ligand>
        <name>ATP</name>
        <dbReference type="ChEBI" id="CHEBI:30616"/>
    </ligand>
</feature>
<dbReference type="STRING" id="1384049.CD29_02095"/>
<name>A0A0A3IZC1_9BACL</name>
<evidence type="ECO:0000256" key="14">
    <source>
        <dbReference type="PIRSR" id="PIRSR004930-1"/>
    </source>
</evidence>
<feature type="binding site" evidence="14">
    <location>
        <position position="60"/>
    </location>
    <ligand>
        <name>ATP</name>
        <dbReference type="ChEBI" id="CHEBI:30616"/>
    </ligand>
</feature>
<dbReference type="GO" id="GO:0005737">
    <property type="term" value="C:cytoplasm"/>
    <property type="evidence" value="ECO:0007669"/>
    <property type="project" value="UniProtKB-SubCell"/>
</dbReference>
<feature type="binding site" evidence="14">
    <location>
        <position position="124"/>
    </location>
    <ligand>
        <name>L-threonine</name>
        <dbReference type="ChEBI" id="CHEBI:57926"/>
    </ligand>
</feature>
<dbReference type="RefSeq" id="WP_036182323.1">
    <property type="nucleotide sequence ID" value="NZ_AVDA01000002.1"/>
</dbReference>
<dbReference type="GO" id="GO:0005524">
    <property type="term" value="F:ATP binding"/>
    <property type="evidence" value="ECO:0007669"/>
    <property type="project" value="UniProtKB-UniRule"/>
</dbReference>
<dbReference type="Gene3D" id="3.90.870.10">
    <property type="entry name" value="DHBP synthase"/>
    <property type="match status" value="1"/>
</dbReference>
<dbReference type="InterPro" id="IPR005145">
    <property type="entry name" value="Sua5_C"/>
</dbReference>
<feature type="binding site" evidence="14">
    <location>
        <position position="198"/>
    </location>
    <ligand>
        <name>ATP</name>
        <dbReference type="ChEBI" id="CHEBI:30616"/>
    </ligand>
</feature>
<evidence type="ECO:0000256" key="3">
    <source>
        <dbReference type="ARBA" id="ARBA00012584"/>
    </source>
</evidence>
<gene>
    <name evidence="16" type="ORF">CD29_02095</name>
</gene>
<evidence type="ECO:0000256" key="11">
    <source>
        <dbReference type="ARBA" id="ARBA00029774"/>
    </source>
</evidence>
<dbReference type="PANTHER" id="PTHR17490">
    <property type="entry name" value="SUA5"/>
    <property type="match status" value="1"/>
</dbReference>
<dbReference type="SUPFAM" id="SSF55821">
    <property type="entry name" value="YrdC/RibB"/>
    <property type="match status" value="1"/>
</dbReference>
<comment type="catalytic activity">
    <reaction evidence="12 13">
        <text>L-threonine + hydrogencarbonate + ATP = L-threonylcarbamoyladenylate + diphosphate + H2O</text>
        <dbReference type="Rhea" id="RHEA:36407"/>
        <dbReference type="ChEBI" id="CHEBI:15377"/>
        <dbReference type="ChEBI" id="CHEBI:17544"/>
        <dbReference type="ChEBI" id="CHEBI:30616"/>
        <dbReference type="ChEBI" id="CHEBI:33019"/>
        <dbReference type="ChEBI" id="CHEBI:57926"/>
        <dbReference type="ChEBI" id="CHEBI:73682"/>
        <dbReference type="EC" id="2.7.7.87"/>
    </reaction>
</comment>
<comment type="function">
    <text evidence="13">Required for the formation of a threonylcarbamoyl group on adenosine at position 37 (t(6)A37) in tRNAs that read codons beginning with adenine.</text>
</comment>
<dbReference type="EMBL" id="JPVN01000002">
    <property type="protein sequence ID" value="KGR80172.1"/>
    <property type="molecule type" value="Genomic_DNA"/>
</dbReference>
<keyword evidence="9 13" id="KW-0547">Nucleotide-binding</keyword>
<reference evidence="16 17" key="1">
    <citation type="submission" date="2014-02" db="EMBL/GenBank/DDBJ databases">
        <title>Draft genome sequence of Lysinibacillus manganicus DSM 26584T.</title>
        <authorList>
            <person name="Zhang F."/>
            <person name="Wang G."/>
            <person name="Zhang L."/>
        </authorList>
    </citation>
    <scope>NUCLEOTIDE SEQUENCE [LARGE SCALE GENOMIC DNA]</scope>
    <source>
        <strain evidence="16 17">DSM 26584</strain>
    </source>
</reference>
<evidence type="ECO:0000313" key="17">
    <source>
        <dbReference type="Proteomes" id="UP000030416"/>
    </source>
</evidence>
<dbReference type="OrthoDB" id="9814580at2"/>
<dbReference type="Proteomes" id="UP000030416">
    <property type="component" value="Unassembled WGS sequence"/>
</dbReference>
<comment type="caution">
    <text evidence="16">The sequence shown here is derived from an EMBL/GenBank/DDBJ whole genome shotgun (WGS) entry which is preliminary data.</text>
</comment>
<evidence type="ECO:0000256" key="1">
    <source>
        <dbReference type="ARBA" id="ARBA00004496"/>
    </source>
</evidence>
<evidence type="ECO:0000256" key="13">
    <source>
        <dbReference type="PIRNR" id="PIRNR004930"/>
    </source>
</evidence>
<accession>A0A0A3IZC1</accession>
<dbReference type="InterPro" id="IPR050156">
    <property type="entry name" value="TC-AMP_synthase_SUA5"/>
</dbReference>
<dbReference type="Pfam" id="PF01300">
    <property type="entry name" value="Sua5_yciO_yrdC"/>
    <property type="match status" value="1"/>
</dbReference>
<dbReference type="AlphaFoldDB" id="A0A0A3IZC1"/>
<dbReference type="InterPro" id="IPR038385">
    <property type="entry name" value="Sua5/YwlC_C"/>
</dbReference>
<feature type="binding site" evidence="14">
    <location>
        <position position="69"/>
    </location>
    <ligand>
        <name>L-threonine</name>
        <dbReference type="ChEBI" id="CHEBI:57926"/>
    </ligand>
</feature>
<evidence type="ECO:0000256" key="7">
    <source>
        <dbReference type="ARBA" id="ARBA00022694"/>
    </source>
</evidence>
<feature type="binding site" evidence="14">
    <location>
        <position position="184"/>
    </location>
    <ligand>
        <name>L-threonine</name>
        <dbReference type="ChEBI" id="CHEBI:57926"/>
    </ligand>
</feature>
<keyword evidence="8 13" id="KW-0548">Nucleotidyltransferase</keyword>
<dbReference type="PROSITE" id="PS51163">
    <property type="entry name" value="YRDC"/>
    <property type="match status" value="1"/>
</dbReference>
<evidence type="ECO:0000259" key="15">
    <source>
        <dbReference type="PROSITE" id="PS51163"/>
    </source>
</evidence>
<feature type="binding site" evidence="14">
    <location>
        <position position="64"/>
    </location>
    <ligand>
        <name>ATP</name>
        <dbReference type="ChEBI" id="CHEBI:30616"/>
    </ligand>
</feature>
<keyword evidence="17" id="KW-1185">Reference proteome</keyword>
<feature type="binding site" evidence="14">
    <location>
        <position position="120"/>
    </location>
    <ligand>
        <name>ATP</name>
        <dbReference type="ChEBI" id="CHEBI:30616"/>
    </ligand>
</feature>
<comment type="similarity">
    <text evidence="2 13">Belongs to the SUA5 family.</text>
</comment>
<evidence type="ECO:0000256" key="10">
    <source>
        <dbReference type="ARBA" id="ARBA00022840"/>
    </source>
</evidence>
<dbReference type="InterPro" id="IPR006070">
    <property type="entry name" value="Sua5-like_dom"/>
</dbReference>
<dbReference type="EC" id="2.7.7.87" evidence="3 13"/>
<feature type="binding site" evidence="14">
    <location>
        <position position="37"/>
    </location>
    <ligand>
        <name>L-threonine</name>
        <dbReference type="ChEBI" id="CHEBI:57926"/>
    </ligand>
</feature>
<dbReference type="InterPro" id="IPR010923">
    <property type="entry name" value="T(6)A37_SUA5"/>
</dbReference>
<dbReference type="GO" id="GO:0003725">
    <property type="term" value="F:double-stranded RNA binding"/>
    <property type="evidence" value="ECO:0007669"/>
    <property type="project" value="UniProtKB-UniRule"/>
</dbReference>
<keyword evidence="7 13" id="KW-0819">tRNA processing</keyword>
<dbReference type="GO" id="GO:0061710">
    <property type="term" value="F:L-threonylcarbamoyladenylate synthase"/>
    <property type="evidence" value="ECO:0007669"/>
    <property type="project" value="UniProtKB-EC"/>
</dbReference>
<organism evidence="16 17">
    <name type="scientific">Ureibacillus manganicus DSM 26584</name>
    <dbReference type="NCBI Taxonomy" id="1384049"/>
    <lineage>
        <taxon>Bacteria</taxon>
        <taxon>Bacillati</taxon>
        <taxon>Bacillota</taxon>
        <taxon>Bacilli</taxon>
        <taxon>Bacillales</taxon>
        <taxon>Caryophanaceae</taxon>
        <taxon>Ureibacillus</taxon>
    </lineage>
</organism>
<evidence type="ECO:0000256" key="4">
    <source>
        <dbReference type="ARBA" id="ARBA00015492"/>
    </source>
</evidence>
<feature type="binding site" evidence="14">
    <location>
        <position position="154"/>
    </location>
    <ligand>
        <name>ATP</name>
        <dbReference type="ChEBI" id="CHEBI:30616"/>
    </ligand>
</feature>
<feature type="domain" description="YrdC-like" evidence="15">
    <location>
        <begin position="15"/>
        <end position="202"/>
    </location>
</feature>